<name>A0AA88PVB1_9TELE</name>
<dbReference type="AlphaFoldDB" id="A0AA88PVB1"/>
<keyword evidence="3" id="KW-1185">Reference proteome</keyword>
<dbReference type="EMBL" id="JAUYZG010000012">
    <property type="protein sequence ID" value="KAK2892858.1"/>
    <property type="molecule type" value="Genomic_DNA"/>
</dbReference>
<gene>
    <name evidence="2" type="ORF">Q8A67_012846</name>
</gene>
<protein>
    <submittedName>
        <fullName evidence="2">Uncharacterized protein</fullName>
    </submittedName>
</protein>
<sequence length="85" mass="9756">MAVIFIDRLGSNQEGSGREQKRRNKDKGDFTQLRPSKGLRTSRTQQKDLEFSSRQPTLNKMEKDTLLSLHSGGLYLCHVGEKRHL</sequence>
<feature type="region of interest" description="Disordered" evidence="1">
    <location>
        <begin position="9"/>
        <end position="57"/>
    </location>
</feature>
<accession>A0AA88PVB1</accession>
<evidence type="ECO:0000256" key="1">
    <source>
        <dbReference type="SAM" id="MobiDB-lite"/>
    </source>
</evidence>
<dbReference type="Proteomes" id="UP001187343">
    <property type="component" value="Unassembled WGS sequence"/>
</dbReference>
<comment type="caution">
    <text evidence="2">The sequence shown here is derived from an EMBL/GenBank/DDBJ whole genome shotgun (WGS) entry which is preliminary data.</text>
</comment>
<proteinExistence type="predicted"/>
<evidence type="ECO:0000313" key="3">
    <source>
        <dbReference type="Proteomes" id="UP001187343"/>
    </source>
</evidence>
<organism evidence="2 3">
    <name type="scientific">Cirrhinus molitorella</name>
    <name type="common">mud carp</name>
    <dbReference type="NCBI Taxonomy" id="172907"/>
    <lineage>
        <taxon>Eukaryota</taxon>
        <taxon>Metazoa</taxon>
        <taxon>Chordata</taxon>
        <taxon>Craniata</taxon>
        <taxon>Vertebrata</taxon>
        <taxon>Euteleostomi</taxon>
        <taxon>Actinopterygii</taxon>
        <taxon>Neopterygii</taxon>
        <taxon>Teleostei</taxon>
        <taxon>Ostariophysi</taxon>
        <taxon>Cypriniformes</taxon>
        <taxon>Cyprinidae</taxon>
        <taxon>Labeoninae</taxon>
        <taxon>Labeonini</taxon>
        <taxon>Cirrhinus</taxon>
    </lineage>
</organism>
<reference evidence="2" key="1">
    <citation type="submission" date="2023-08" db="EMBL/GenBank/DDBJ databases">
        <title>Chromosome-level Genome Assembly of mud carp (Cirrhinus molitorella).</title>
        <authorList>
            <person name="Liu H."/>
        </authorList>
    </citation>
    <scope>NUCLEOTIDE SEQUENCE</scope>
    <source>
        <strain evidence="2">Prfri</strain>
        <tissue evidence="2">Muscle</tissue>
    </source>
</reference>
<evidence type="ECO:0000313" key="2">
    <source>
        <dbReference type="EMBL" id="KAK2892858.1"/>
    </source>
</evidence>